<feature type="compositionally biased region" description="Basic residues" evidence="1">
    <location>
        <begin position="12"/>
        <end position="39"/>
    </location>
</feature>
<dbReference type="Pfam" id="PF05022">
    <property type="entry name" value="SRP40_C"/>
    <property type="match status" value="1"/>
</dbReference>
<organism evidence="3 4">
    <name type="scientific">Nematocida displodere</name>
    <dbReference type="NCBI Taxonomy" id="1805483"/>
    <lineage>
        <taxon>Eukaryota</taxon>
        <taxon>Fungi</taxon>
        <taxon>Fungi incertae sedis</taxon>
        <taxon>Microsporidia</taxon>
        <taxon>Nematocida</taxon>
    </lineage>
</organism>
<evidence type="ECO:0000259" key="2">
    <source>
        <dbReference type="Pfam" id="PF05022"/>
    </source>
</evidence>
<sequence length="56" mass="6434">MGSNWVKELLPHSKRSGGHLKKHKGKGFNKEKKKMKKGKLRLGEIDTEVKSIKFDD</sequence>
<evidence type="ECO:0000313" key="4">
    <source>
        <dbReference type="Proteomes" id="UP000185944"/>
    </source>
</evidence>
<dbReference type="GO" id="GO:0005730">
    <property type="term" value="C:nucleolus"/>
    <property type="evidence" value="ECO:0007669"/>
    <property type="project" value="UniProtKB-ARBA"/>
</dbReference>
<protein>
    <recommendedName>
        <fullName evidence="2">Srp40 C-terminal domain-containing protein</fullName>
    </recommendedName>
</protein>
<evidence type="ECO:0000313" key="3">
    <source>
        <dbReference type="EMBL" id="OAG31921.1"/>
    </source>
</evidence>
<name>A0A177EKD9_9MICR</name>
<dbReference type="VEuPathDB" id="MicrosporidiaDB:NEDG_00396"/>
<dbReference type="RefSeq" id="XP_067545522.1">
    <property type="nucleotide sequence ID" value="XM_067687814.1"/>
</dbReference>
<dbReference type="InterPro" id="IPR007718">
    <property type="entry name" value="Srp40_C"/>
</dbReference>
<dbReference type="AlphaFoldDB" id="A0A177EKD9"/>
<comment type="caution">
    <text evidence="3">The sequence shown here is derived from an EMBL/GenBank/DDBJ whole genome shotgun (WGS) entry which is preliminary data.</text>
</comment>
<dbReference type="EMBL" id="LTDL01000014">
    <property type="protein sequence ID" value="OAG31921.1"/>
    <property type="molecule type" value="Genomic_DNA"/>
</dbReference>
<dbReference type="GeneID" id="93646746"/>
<keyword evidence="4" id="KW-1185">Reference proteome</keyword>
<proteinExistence type="predicted"/>
<gene>
    <name evidence="3" type="ORF">NEDG_00396</name>
</gene>
<feature type="region of interest" description="Disordered" evidence="1">
    <location>
        <begin position="1"/>
        <end position="39"/>
    </location>
</feature>
<accession>A0A177EKD9</accession>
<evidence type="ECO:0000256" key="1">
    <source>
        <dbReference type="SAM" id="MobiDB-lite"/>
    </source>
</evidence>
<feature type="domain" description="Srp40 C-terminal" evidence="2">
    <location>
        <begin position="14"/>
        <end position="54"/>
    </location>
</feature>
<reference evidence="3 4" key="1">
    <citation type="submission" date="2016-02" db="EMBL/GenBank/DDBJ databases">
        <title>Discovery of a natural microsporidian pathogen with a broad tissue tropism in Caenorhabditis elegans.</title>
        <authorList>
            <person name="Luallen R.J."/>
            <person name="Reinke A.W."/>
            <person name="Tong L."/>
            <person name="Botts M.R."/>
            <person name="Felix M.-A."/>
            <person name="Troemel E.R."/>
        </authorList>
    </citation>
    <scope>NUCLEOTIDE SEQUENCE [LARGE SCALE GENOMIC DNA]</scope>
    <source>
        <strain evidence="3 4">JUm2807</strain>
    </source>
</reference>
<dbReference type="Proteomes" id="UP000185944">
    <property type="component" value="Unassembled WGS sequence"/>
</dbReference>